<evidence type="ECO:0000313" key="1">
    <source>
        <dbReference type="EMBL" id="KGQ19769.1"/>
    </source>
</evidence>
<dbReference type="STRING" id="1300345.LF41_2271"/>
<protein>
    <submittedName>
        <fullName evidence="1">Uncharacterized protein</fullName>
    </submittedName>
</protein>
<organism evidence="1 2">
    <name type="scientific">Lysobacter dokdonensis DS-58</name>
    <dbReference type="NCBI Taxonomy" id="1300345"/>
    <lineage>
        <taxon>Bacteria</taxon>
        <taxon>Pseudomonadati</taxon>
        <taxon>Pseudomonadota</taxon>
        <taxon>Gammaproteobacteria</taxon>
        <taxon>Lysobacterales</taxon>
        <taxon>Lysobacteraceae</taxon>
        <taxon>Noviluteimonas</taxon>
    </lineage>
</organism>
<dbReference type="eggNOG" id="COG4735">
    <property type="taxonomic scope" value="Bacteria"/>
</dbReference>
<name>A0A0A2X3G9_9GAMM</name>
<evidence type="ECO:0000313" key="2">
    <source>
        <dbReference type="Proteomes" id="UP000030518"/>
    </source>
</evidence>
<proteinExistence type="predicted"/>
<dbReference type="EMBL" id="JRKJ01000005">
    <property type="protein sequence ID" value="KGQ19769.1"/>
    <property type="molecule type" value="Genomic_DNA"/>
</dbReference>
<keyword evidence="2" id="KW-1185">Reference proteome</keyword>
<gene>
    <name evidence="1" type="ORF">LF41_2271</name>
</gene>
<dbReference type="Proteomes" id="UP000030518">
    <property type="component" value="Unassembled WGS sequence"/>
</dbReference>
<dbReference type="AlphaFoldDB" id="A0A0A2X3G9"/>
<comment type="caution">
    <text evidence="1">The sequence shown here is derived from an EMBL/GenBank/DDBJ whole genome shotgun (WGS) entry which is preliminary data.</text>
</comment>
<reference evidence="1 2" key="1">
    <citation type="submission" date="2014-09" db="EMBL/GenBank/DDBJ databases">
        <title>Genome sequences of Lysobacter dokdonensis DS-58.</title>
        <authorList>
            <person name="Kim J.F."/>
            <person name="Kwak M.-J."/>
        </authorList>
    </citation>
    <scope>NUCLEOTIDE SEQUENCE [LARGE SCALE GENOMIC DNA]</scope>
    <source>
        <strain evidence="1 2">DS-58</strain>
    </source>
</reference>
<accession>A0A0A2X3G9</accession>
<sequence>MVETATKRELFTDGALEVFVAELQHYGGNAAANLVRGAGVSYAEILNDTLDHLRFVGKRDQQVELLELAVLRRQAEMLWDLGTPELQAKIANALETQASWNAVSDALTTDEGLMALASFLCGAEYPSDLLHAHSNLAEDGASAAVSRFGALGMLAGKAIGKTASGLAPNLMGKVVSTVSSHRITLPCVNQLIRIRLINERVSDAVAIVQAEKRESAGSNVTHLHSPGSFVIKDQAGQDTFSMSDLSIHELPTSAKRLDVEKVGISRLSPLLQAAPTAALANEVSGERFMKVVVNGPLTLAKDGNGFRGFVQGTDGKITEHVRLFDGDLSKVVNAAAVFNVASMALAQKHLADISARLDDIQQGVDQISTFQKRQRQAEIVSATQYLRQIADSVMAGEIRDVFEKQLESMELSLLGVQNHLHADIEGLIAEASSAKDDGKFGMTVFRDKLTGLQGDFDEVVHLWKLCVAARMMACRLLCNFPETRHSVEGREKRIRENVAWMLGPKGAIDRMRDSVGRQLSKFSAWGDSRIELQASRETVRIAQQARLPALEHQTEVMAEEFERLMHESRSPLELMLVIRNGRVAEMATS</sequence>
<dbReference type="PATRIC" id="fig|1300345.3.peg.849"/>